<organism evidence="3 4">
    <name type="scientific">Sporolactobacillus shoreae</name>
    <dbReference type="NCBI Taxonomy" id="1465501"/>
    <lineage>
        <taxon>Bacteria</taxon>
        <taxon>Bacillati</taxon>
        <taxon>Bacillota</taxon>
        <taxon>Bacilli</taxon>
        <taxon>Bacillales</taxon>
        <taxon>Sporolactobacillaceae</taxon>
        <taxon>Sporolactobacillus</taxon>
    </lineage>
</organism>
<evidence type="ECO:0000256" key="1">
    <source>
        <dbReference type="ARBA" id="ARBA00022443"/>
    </source>
</evidence>
<feature type="domain" description="SH3" evidence="2">
    <location>
        <begin position="61"/>
        <end position="117"/>
    </location>
</feature>
<gene>
    <name evidence="3" type="ORF">E4665_07975</name>
</gene>
<dbReference type="PROSITE" id="PS50002">
    <property type="entry name" value="SH3"/>
    <property type="match status" value="1"/>
</dbReference>
<protein>
    <recommendedName>
        <fullName evidence="2">SH3 domain-containing protein</fullName>
    </recommendedName>
</protein>
<dbReference type="InterPro" id="IPR036028">
    <property type="entry name" value="SH3-like_dom_sf"/>
</dbReference>
<proteinExistence type="predicted"/>
<keyword evidence="1" id="KW-0728">SH3 domain</keyword>
<dbReference type="Proteomes" id="UP000298347">
    <property type="component" value="Unassembled WGS sequence"/>
</dbReference>
<evidence type="ECO:0000313" key="3">
    <source>
        <dbReference type="EMBL" id="TGA98453.1"/>
    </source>
</evidence>
<keyword evidence="4" id="KW-1185">Reference proteome</keyword>
<comment type="caution">
    <text evidence="3">The sequence shown here is derived from an EMBL/GenBank/DDBJ whole genome shotgun (WGS) entry which is preliminary data.</text>
</comment>
<dbReference type="InterPro" id="IPR001452">
    <property type="entry name" value="SH3_domain"/>
</dbReference>
<dbReference type="SUPFAM" id="SSF50044">
    <property type="entry name" value="SH3-domain"/>
    <property type="match status" value="2"/>
</dbReference>
<dbReference type="CDD" id="cd00174">
    <property type="entry name" value="SH3"/>
    <property type="match status" value="1"/>
</dbReference>
<dbReference type="Pfam" id="PF07653">
    <property type="entry name" value="SH3_2"/>
    <property type="match status" value="1"/>
</dbReference>
<dbReference type="Gene3D" id="2.30.30.40">
    <property type="entry name" value="SH3 Domains"/>
    <property type="match status" value="1"/>
</dbReference>
<accession>A0A4Z0GQU7</accession>
<dbReference type="RefSeq" id="WP_135348263.1">
    <property type="nucleotide sequence ID" value="NZ_SRJD01000007.1"/>
</dbReference>
<dbReference type="PIRSF" id="PIRSF034961">
    <property type="entry name" value="UCP034961_SH3_2"/>
    <property type="match status" value="1"/>
</dbReference>
<dbReference type="SMART" id="SM00326">
    <property type="entry name" value="SH3"/>
    <property type="match status" value="2"/>
</dbReference>
<reference evidence="3 4" key="1">
    <citation type="journal article" date="2015" name="Int. J. Syst. Evol. Microbiol.">
        <title>Sporolactobacillus shoreae sp. nov. and Sporolactobacillus spathodeae sp. nov., two spore-forming lactic acid bacteria isolated from tree barks in Thailand.</title>
        <authorList>
            <person name="Thamacharoensuk T."/>
            <person name="Kitahara M."/>
            <person name="Ohkuma M."/>
            <person name="Thongchul N."/>
            <person name="Tanasupawat S."/>
        </authorList>
    </citation>
    <scope>NUCLEOTIDE SEQUENCE [LARGE SCALE GENOMIC DNA]</scope>
    <source>
        <strain evidence="3 4">BK92</strain>
    </source>
</reference>
<dbReference type="Pfam" id="PF00018">
    <property type="entry name" value="SH3_1"/>
    <property type="match status" value="1"/>
</dbReference>
<dbReference type="OrthoDB" id="1030757at2"/>
<dbReference type="InterPro" id="IPR014593">
    <property type="entry name" value="UCP034961_SH3_2"/>
</dbReference>
<name>A0A4Z0GQU7_9BACL</name>
<dbReference type="AlphaFoldDB" id="A0A4Z0GQU7"/>
<dbReference type="EMBL" id="SRJD01000007">
    <property type="protein sequence ID" value="TGA98453.1"/>
    <property type="molecule type" value="Genomic_DNA"/>
</dbReference>
<evidence type="ECO:0000313" key="4">
    <source>
        <dbReference type="Proteomes" id="UP000298347"/>
    </source>
</evidence>
<sequence>MPRYTVIENYQSCYPDPIVLKRGEEVLYGEEDTQYPNWIFCQSLKSKKEGWVPKQILSSPNHLAHAKVLDDYSAHELTVTKGERLHGLKHLNDWTYCRTGSGKQGWIPSDHIAPIFNQ</sequence>
<evidence type="ECO:0000259" key="2">
    <source>
        <dbReference type="PROSITE" id="PS50002"/>
    </source>
</evidence>